<name>A0A9E7IW27_9FIRM</name>
<dbReference type="NCBIfam" id="NF002677">
    <property type="entry name" value="PRK02406.1"/>
    <property type="match status" value="1"/>
</dbReference>
<dbReference type="RefSeq" id="WP_249242886.1">
    <property type="nucleotide sequence ID" value="NZ_CP096649.1"/>
</dbReference>
<feature type="site" description="Substrate discrimination" evidence="6">
    <location>
        <position position="14"/>
    </location>
</feature>
<dbReference type="GO" id="GO:0006261">
    <property type="term" value="P:DNA-templated DNA replication"/>
    <property type="evidence" value="ECO:0007669"/>
    <property type="project" value="UniProtKB-UniRule"/>
</dbReference>
<evidence type="ECO:0000313" key="8">
    <source>
        <dbReference type="EMBL" id="UQK59454.1"/>
    </source>
</evidence>
<dbReference type="PANTHER" id="PTHR11076">
    <property type="entry name" value="DNA REPAIR POLYMERASE UMUC / TRANSFERASE FAMILY MEMBER"/>
    <property type="match status" value="1"/>
</dbReference>
<dbReference type="Gene3D" id="3.30.70.270">
    <property type="match status" value="1"/>
</dbReference>
<keyword evidence="6" id="KW-0460">Magnesium</keyword>
<feature type="binding site" evidence="6">
    <location>
        <position position="9"/>
    </location>
    <ligand>
        <name>Mg(2+)</name>
        <dbReference type="ChEBI" id="CHEBI:18420"/>
    </ligand>
</feature>
<dbReference type="Pfam" id="PF00817">
    <property type="entry name" value="IMS"/>
    <property type="match status" value="1"/>
</dbReference>
<dbReference type="InterPro" id="IPR001126">
    <property type="entry name" value="UmuC"/>
</dbReference>
<comment type="similarity">
    <text evidence="1 6">Belongs to the DNA polymerase type-Y family.</text>
</comment>
<dbReference type="KEGG" id="fms:M1R53_02005"/>
<keyword evidence="9" id="KW-1185">Reference proteome</keyword>
<dbReference type="AlphaFoldDB" id="A0A9E7IW27"/>
<proteinExistence type="inferred from homology"/>
<comment type="catalytic activity">
    <reaction evidence="6">
        <text>DNA(n) + a 2'-deoxyribonucleoside 5'-triphosphate = DNA(n+1) + diphosphate</text>
        <dbReference type="Rhea" id="RHEA:22508"/>
        <dbReference type="Rhea" id="RHEA-COMP:17339"/>
        <dbReference type="Rhea" id="RHEA-COMP:17340"/>
        <dbReference type="ChEBI" id="CHEBI:33019"/>
        <dbReference type="ChEBI" id="CHEBI:61560"/>
        <dbReference type="ChEBI" id="CHEBI:173112"/>
        <dbReference type="EC" id="2.7.7.7"/>
    </reaction>
</comment>
<keyword evidence="2 6" id="KW-0515">Mutator protein</keyword>
<dbReference type="GO" id="GO:0000287">
    <property type="term" value="F:magnesium ion binding"/>
    <property type="evidence" value="ECO:0007669"/>
    <property type="project" value="UniProtKB-UniRule"/>
</dbReference>
<keyword evidence="3 6" id="KW-0548">Nucleotidyltransferase</keyword>
<evidence type="ECO:0000256" key="3">
    <source>
        <dbReference type="ARBA" id="ARBA00022695"/>
    </source>
</evidence>
<keyword evidence="6" id="KW-0235">DNA replication</keyword>
<evidence type="ECO:0000313" key="9">
    <source>
        <dbReference type="Proteomes" id="UP000831151"/>
    </source>
</evidence>
<dbReference type="GO" id="GO:0042276">
    <property type="term" value="P:error-prone translesion synthesis"/>
    <property type="evidence" value="ECO:0007669"/>
    <property type="project" value="TreeGrafter"/>
</dbReference>
<feature type="active site" evidence="6">
    <location>
        <position position="106"/>
    </location>
</feature>
<dbReference type="Gene3D" id="3.30.1490.100">
    <property type="entry name" value="DNA polymerase, Y-family, little finger domain"/>
    <property type="match status" value="1"/>
</dbReference>
<accession>A0A9E7IW27</accession>
<comment type="subcellular location">
    <subcellularLocation>
        <location evidence="6">Cytoplasm</location>
    </subcellularLocation>
</comment>
<dbReference type="InterPro" id="IPR043128">
    <property type="entry name" value="Rev_trsase/Diguanyl_cyclase"/>
</dbReference>
<dbReference type="InterPro" id="IPR043502">
    <property type="entry name" value="DNA/RNA_pol_sf"/>
</dbReference>
<dbReference type="CDD" id="cd03586">
    <property type="entry name" value="PolY_Pol_IV_kappa"/>
    <property type="match status" value="1"/>
</dbReference>
<evidence type="ECO:0000256" key="6">
    <source>
        <dbReference type="HAMAP-Rule" id="MF_01113"/>
    </source>
</evidence>
<keyword evidence="4 6" id="KW-0227">DNA damage</keyword>
<keyword evidence="6" id="KW-0963">Cytoplasm</keyword>
<sequence length="417" mass="47606">MTRTILHSDMNNCYASIERKLDPSLVGKRLVVCGSVEDRHSIVLAKSYEAKAFGVKTGDSLYEAKMKCPDLVAVRPHYDEYLKFSKLAHKIYYSYTNQVEPFGLDECWLDVTGSEKLFGSGEKIAHEIKERIKKELGITVSIGVSFNKIFAKLGSDLKKPDAVTLIPKEHFKEIVWPLDTDKIIGIGNKTKKKLMYMNINTLGELAKTDVNLLKRKLGLRGLYLWQYANGYDNSEVYDYYHHDKIKSISRGVTTKADLNSYDEVKKIFEELAIDVSKKLIEENLKAGGVRISIRDKNLETLSFQKVFTETSISALRLNDKAMELFEERYDFKEGIRSLTISAINLTRNTKSEQISLFVPKQIVKDDRLEKVFNEIRNKFGKDKIGYLGLKLNNKMPEKPSVVTLPSGFRNIKQESVS</sequence>
<evidence type="ECO:0000256" key="1">
    <source>
        <dbReference type="ARBA" id="ARBA00010945"/>
    </source>
</evidence>
<dbReference type="InterPro" id="IPR017961">
    <property type="entry name" value="DNA_pol_Y-fam_little_finger"/>
</dbReference>
<dbReference type="Proteomes" id="UP000831151">
    <property type="component" value="Chromosome"/>
</dbReference>
<dbReference type="PROSITE" id="PS50173">
    <property type="entry name" value="UMUC"/>
    <property type="match status" value="1"/>
</dbReference>
<dbReference type="PANTHER" id="PTHR11076:SF35">
    <property type="entry name" value="DNA REPAIR PROTEIN HOMOLOG YOBH"/>
    <property type="match status" value="1"/>
</dbReference>
<dbReference type="GO" id="GO:0003887">
    <property type="term" value="F:DNA-directed DNA polymerase activity"/>
    <property type="evidence" value="ECO:0007669"/>
    <property type="project" value="UniProtKB-UniRule"/>
</dbReference>
<dbReference type="GO" id="GO:0009432">
    <property type="term" value="P:SOS response"/>
    <property type="evidence" value="ECO:0007669"/>
    <property type="project" value="TreeGrafter"/>
</dbReference>
<organism evidence="8 9">
    <name type="scientific">Fenollaria massiliensis</name>
    <dbReference type="NCBI Taxonomy" id="938288"/>
    <lineage>
        <taxon>Bacteria</taxon>
        <taxon>Bacillati</taxon>
        <taxon>Bacillota</taxon>
        <taxon>Clostridia</taxon>
        <taxon>Eubacteriales</taxon>
        <taxon>Fenollaria</taxon>
    </lineage>
</organism>
<comment type="cofactor">
    <cofactor evidence="6">
        <name>Mg(2+)</name>
        <dbReference type="ChEBI" id="CHEBI:18420"/>
    </cofactor>
    <text evidence="6">Binds 2 magnesium ions per subunit.</text>
</comment>
<evidence type="ECO:0000256" key="4">
    <source>
        <dbReference type="ARBA" id="ARBA00022763"/>
    </source>
</evidence>
<dbReference type="InterPro" id="IPR050116">
    <property type="entry name" value="DNA_polymerase-Y"/>
</dbReference>
<evidence type="ECO:0000256" key="5">
    <source>
        <dbReference type="ARBA" id="ARBA00022932"/>
    </source>
</evidence>
<dbReference type="EC" id="2.7.7.7" evidence="6"/>
<dbReference type="InterPro" id="IPR036775">
    <property type="entry name" value="DNA_pol_Y-fam_lit_finger_sf"/>
</dbReference>
<reference evidence="8" key="1">
    <citation type="submission" date="2022-04" db="EMBL/GenBank/DDBJ databases">
        <title>Complete genome sequences of Ezakiella coagulans and Fenollaria massiliensis.</title>
        <authorList>
            <person name="France M.T."/>
            <person name="Clifford J."/>
            <person name="Narina S."/>
            <person name="Rutt L."/>
            <person name="Ravel J."/>
        </authorList>
    </citation>
    <scope>NUCLEOTIDE SEQUENCE</scope>
    <source>
        <strain evidence="8">C0061C2</strain>
    </source>
</reference>
<dbReference type="GO" id="GO:0005829">
    <property type="term" value="C:cytosol"/>
    <property type="evidence" value="ECO:0007669"/>
    <property type="project" value="TreeGrafter"/>
</dbReference>
<evidence type="ECO:0000259" key="7">
    <source>
        <dbReference type="PROSITE" id="PS50173"/>
    </source>
</evidence>
<dbReference type="Gene3D" id="1.10.150.20">
    <property type="entry name" value="5' to 3' exonuclease, C-terminal subdomain"/>
    <property type="match status" value="1"/>
</dbReference>
<keyword evidence="6 8" id="KW-0808">Transferase</keyword>
<dbReference type="EMBL" id="CP096649">
    <property type="protein sequence ID" value="UQK59454.1"/>
    <property type="molecule type" value="Genomic_DNA"/>
</dbReference>
<comment type="subunit">
    <text evidence="6">Monomer.</text>
</comment>
<feature type="binding site" evidence="6">
    <location>
        <position position="105"/>
    </location>
    <ligand>
        <name>Mg(2+)</name>
        <dbReference type="ChEBI" id="CHEBI:18420"/>
    </ligand>
</feature>
<dbReference type="SUPFAM" id="SSF56672">
    <property type="entry name" value="DNA/RNA polymerases"/>
    <property type="match status" value="1"/>
</dbReference>
<keyword evidence="6" id="KW-0234">DNA repair</keyword>
<protein>
    <recommendedName>
        <fullName evidence="6">DNA polymerase IV</fullName>
        <shortName evidence="6">Pol IV</shortName>
        <ecNumber evidence="6">2.7.7.7</ecNumber>
    </recommendedName>
</protein>
<dbReference type="SUPFAM" id="SSF100879">
    <property type="entry name" value="Lesion bypass DNA polymerase (Y-family), little finger domain"/>
    <property type="match status" value="1"/>
</dbReference>
<evidence type="ECO:0000256" key="2">
    <source>
        <dbReference type="ARBA" id="ARBA00022457"/>
    </source>
</evidence>
<keyword evidence="6" id="KW-0238">DNA-binding</keyword>
<feature type="domain" description="UmuC" evidence="7">
    <location>
        <begin position="5"/>
        <end position="187"/>
    </location>
</feature>
<dbReference type="Gene3D" id="3.40.1170.60">
    <property type="match status" value="1"/>
</dbReference>
<dbReference type="GO" id="GO:0003684">
    <property type="term" value="F:damaged DNA binding"/>
    <property type="evidence" value="ECO:0007669"/>
    <property type="project" value="InterPro"/>
</dbReference>
<dbReference type="InterPro" id="IPR022880">
    <property type="entry name" value="DNApol_IV"/>
</dbReference>
<dbReference type="HAMAP" id="MF_01113">
    <property type="entry name" value="DNApol_IV"/>
    <property type="match status" value="1"/>
</dbReference>
<keyword evidence="6" id="KW-0479">Metal-binding</keyword>
<gene>
    <name evidence="6 8" type="primary">dinB</name>
    <name evidence="8" type="ORF">M1R53_02005</name>
</gene>
<dbReference type="Pfam" id="PF11799">
    <property type="entry name" value="IMS_C"/>
    <property type="match status" value="1"/>
</dbReference>
<comment type="function">
    <text evidence="6">Poorly processive, error-prone DNA polymerase involved in untargeted mutagenesis. Copies undamaged DNA at stalled replication forks, which arise in vivo from mismatched or misaligned primer ends. These misaligned primers can be extended by PolIV. Exhibits no 3'-5' exonuclease (proofreading) activity. May be involved in translesional synthesis, in conjunction with the beta clamp from PolIII.</text>
</comment>
<keyword evidence="5 6" id="KW-0239">DNA-directed DNA polymerase</keyword>
<dbReference type="GO" id="GO:0006281">
    <property type="term" value="P:DNA repair"/>
    <property type="evidence" value="ECO:0007669"/>
    <property type="project" value="UniProtKB-UniRule"/>
</dbReference>